<evidence type="ECO:0000313" key="3">
    <source>
        <dbReference type="EMBL" id="MFD1519217.1"/>
    </source>
</evidence>
<dbReference type="Pfam" id="PF18029">
    <property type="entry name" value="Glyoxalase_6"/>
    <property type="match status" value="1"/>
</dbReference>
<dbReference type="InterPro" id="IPR029068">
    <property type="entry name" value="Glyas_Bleomycin-R_OHBP_Dase"/>
</dbReference>
<comment type="caution">
    <text evidence="3">The sequence shown here is derived from an EMBL/GenBank/DDBJ whole genome shotgun (WGS) entry which is preliminary data.</text>
</comment>
<evidence type="ECO:0000259" key="2">
    <source>
        <dbReference type="Pfam" id="PF18029"/>
    </source>
</evidence>
<organism evidence="3 4">
    <name type="scientific">Pseudonocardia yunnanensis</name>
    <dbReference type="NCBI Taxonomy" id="58107"/>
    <lineage>
        <taxon>Bacteria</taxon>
        <taxon>Bacillati</taxon>
        <taxon>Actinomycetota</taxon>
        <taxon>Actinomycetes</taxon>
        <taxon>Pseudonocardiales</taxon>
        <taxon>Pseudonocardiaceae</taxon>
        <taxon>Pseudonocardia</taxon>
    </lineage>
</organism>
<feature type="compositionally biased region" description="Basic and acidic residues" evidence="1">
    <location>
        <begin position="76"/>
        <end position="85"/>
    </location>
</feature>
<feature type="domain" description="Glyoxalase-like" evidence="2">
    <location>
        <begin position="9"/>
        <end position="62"/>
    </location>
</feature>
<keyword evidence="4" id="KW-1185">Reference proteome</keyword>
<dbReference type="SUPFAM" id="SSF54593">
    <property type="entry name" value="Glyoxalase/Bleomycin resistance protein/Dihydroxybiphenyl dioxygenase"/>
    <property type="match status" value="1"/>
</dbReference>
<protein>
    <submittedName>
        <fullName evidence="3">VOC family protein</fullName>
    </submittedName>
</protein>
<sequence>MRGCRARPDPAAARRLHLDFVVDDLDEAEAHLCSMSARLAEVQPGGDRFRVLIDPAGHPFCLATSQAASTPSGQVREVDRSRQGA</sequence>
<dbReference type="CDD" id="cd06587">
    <property type="entry name" value="VOC"/>
    <property type="match status" value="1"/>
</dbReference>
<feature type="region of interest" description="Disordered" evidence="1">
    <location>
        <begin position="65"/>
        <end position="85"/>
    </location>
</feature>
<dbReference type="RefSeq" id="WP_344719532.1">
    <property type="nucleotide sequence ID" value="NZ_BAAAUS010000004.1"/>
</dbReference>
<reference evidence="4" key="1">
    <citation type="journal article" date="2019" name="Int. J. Syst. Evol. Microbiol.">
        <title>The Global Catalogue of Microorganisms (GCM) 10K type strain sequencing project: providing services to taxonomists for standard genome sequencing and annotation.</title>
        <authorList>
            <consortium name="The Broad Institute Genomics Platform"/>
            <consortium name="The Broad Institute Genome Sequencing Center for Infectious Disease"/>
            <person name="Wu L."/>
            <person name="Ma J."/>
        </authorList>
    </citation>
    <scope>NUCLEOTIDE SEQUENCE [LARGE SCALE GENOMIC DNA]</scope>
    <source>
        <strain evidence="4">CCM 7043</strain>
    </source>
</reference>
<name>A0ABW4EWC4_9PSEU</name>
<evidence type="ECO:0000256" key="1">
    <source>
        <dbReference type="SAM" id="MobiDB-lite"/>
    </source>
</evidence>
<gene>
    <name evidence="3" type="ORF">ACFSJD_17105</name>
</gene>
<proteinExistence type="predicted"/>
<evidence type="ECO:0000313" key="4">
    <source>
        <dbReference type="Proteomes" id="UP001597114"/>
    </source>
</evidence>
<accession>A0ABW4EWC4</accession>
<dbReference type="Proteomes" id="UP001597114">
    <property type="component" value="Unassembled WGS sequence"/>
</dbReference>
<dbReference type="Gene3D" id="3.10.180.10">
    <property type="entry name" value="2,3-Dihydroxybiphenyl 1,2-Dioxygenase, domain 1"/>
    <property type="match status" value="1"/>
</dbReference>
<dbReference type="InterPro" id="IPR041581">
    <property type="entry name" value="Glyoxalase_6"/>
</dbReference>
<dbReference type="EMBL" id="JBHUCO010000016">
    <property type="protein sequence ID" value="MFD1519217.1"/>
    <property type="molecule type" value="Genomic_DNA"/>
</dbReference>